<proteinExistence type="predicted"/>
<protein>
    <submittedName>
        <fullName evidence="2">Uncharacterized protein</fullName>
    </submittedName>
</protein>
<dbReference type="AntiFam" id="ANF00118">
    <property type="entry name" value="Shadow ORF (opposite ucp12)"/>
</dbReference>
<sequence>MVLAGEQDAGDPRVDGQPRDTPAQLGERLGVVQRTEFAEQPQSVADVARVRRLDEGEGVDVAEPEVLHLQDHRGKVGPQDLRVGELGPGLVVILAVEADAHAGGDTPAAPGALVRACLGDRFNGQALDLGAVAVAAQAHQAAVDDVADAGHGQRGLGDVGREHHPPPAVGGEHALLLCRGEPAEQRQDLGTGGMVLAQCLRGLANVAFARQEYQHVPWSVAGELVDGIEDALLETAVALVLVLAGEGAIAHLHRVGPPGDVDDRRITEVPGETLRVDRGRGDDDLQVRPPGQEVFQVAEQEVDVEAALVGLVDDDRVVVGEVRVALGLGEEHAVGGELHPGAVGDMVTETDLVADPGPDLGAAFLGDPGGQTARGDAPRLAVRDHAGHTAAEVKADLGQLGALAGAGLAADHHHLVLPDGLGDIVPALDDREIEVEIRTQRTGGTGVVPAHEALHVRLQCLEPAFRAPAAAQTPLDAAETPRERVPPRRRRRLKDPRAQRPHPLGECTGGGRRGAPATSPAHSDSSSPVSRAGRSRRRRDG</sequence>
<feature type="compositionally biased region" description="Low complexity" evidence="1">
    <location>
        <begin position="515"/>
        <end position="532"/>
    </location>
</feature>
<feature type="compositionally biased region" description="Low complexity" evidence="1">
    <location>
        <begin position="469"/>
        <end position="478"/>
    </location>
</feature>
<accession>A0A5B8R9N9</accession>
<dbReference type="AlphaFoldDB" id="A0A5B8R9N9"/>
<organism evidence="2">
    <name type="scientific">uncultured organism</name>
    <dbReference type="NCBI Taxonomy" id="155900"/>
    <lineage>
        <taxon>unclassified sequences</taxon>
        <taxon>environmental samples</taxon>
    </lineage>
</organism>
<reference evidence="2" key="1">
    <citation type="submission" date="2019-06" db="EMBL/GenBank/DDBJ databases">
        <authorList>
            <person name="Murdoch R.W."/>
            <person name="Fathepure B."/>
        </authorList>
    </citation>
    <scope>NUCLEOTIDE SEQUENCE</scope>
</reference>
<evidence type="ECO:0000256" key="1">
    <source>
        <dbReference type="SAM" id="MobiDB-lite"/>
    </source>
</evidence>
<name>A0A5B8R9N9_9ZZZZ</name>
<feature type="region of interest" description="Disordered" evidence="1">
    <location>
        <begin position="469"/>
        <end position="541"/>
    </location>
</feature>
<feature type="region of interest" description="Disordered" evidence="1">
    <location>
        <begin position="1"/>
        <end position="24"/>
    </location>
</feature>
<gene>
    <name evidence="2" type="ORF">KBTEX_00926</name>
</gene>
<evidence type="ECO:0000313" key="2">
    <source>
        <dbReference type="EMBL" id="QEA04618.1"/>
    </source>
</evidence>
<dbReference type="EMBL" id="MN079086">
    <property type="protein sequence ID" value="QEA04618.1"/>
    <property type="molecule type" value="Genomic_DNA"/>
</dbReference>